<protein>
    <submittedName>
        <fullName evidence="2">VOC family protein</fullName>
    </submittedName>
</protein>
<evidence type="ECO:0000313" key="3">
    <source>
        <dbReference type="Proteomes" id="UP000544090"/>
    </source>
</evidence>
<dbReference type="Pfam" id="PF00903">
    <property type="entry name" value="Glyoxalase"/>
    <property type="match status" value="1"/>
</dbReference>
<proteinExistence type="predicted"/>
<dbReference type="AlphaFoldDB" id="A0A7X6HAT9"/>
<name>A0A7X6HAT9_9MICC</name>
<dbReference type="InterPro" id="IPR004360">
    <property type="entry name" value="Glyas_Fos-R_dOase_dom"/>
</dbReference>
<dbReference type="InterPro" id="IPR029068">
    <property type="entry name" value="Glyas_Bleomycin-R_OHBP_Dase"/>
</dbReference>
<feature type="domain" description="VOC" evidence="1">
    <location>
        <begin position="4"/>
        <end position="125"/>
    </location>
</feature>
<evidence type="ECO:0000313" key="2">
    <source>
        <dbReference type="EMBL" id="NKX53683.1"/>
    </source>
</evidence>
<reference evidence="2 3" key="1">
    <citation type="submission" date="2020-04" db="EMBL/GenBank/DDBJ databases">
        <title>Arthrobacter sp. nov.</title>
        <authorList>
            <person name="Liu S."/>
        </authorList>
    </citation>
    <scope>NUCLEOTIDE SEQUENCE [LARGE SCALE GENOMIC DNA]</scope>
    <source>
        <strain evidence="2 3">E918</strain>
    </source>
</reference>
<sequence>MFVAKGALSSFSVNDIPAARQFYGRTLGLTVADGGMGTLDLTLPGGGKVLVYPKDNHEPATFTVLNFLVEDVDAAVQQLNDLGVQTKIYDDPGLPTDDRGIMRAEGLEIAWFKDPAGNVLAVLKD</sequence>
<accession>A0A7X6HAT9</accession>
<dbReference type="EMBL" id="JAAZSQ010000002">
    <property type="protein sequence ID" value="NKX53683.1"/>
    <property type="molecule type" value="Genomic_DNA"/>
</dbReference>
<keyword evidence="3" id="KW-1185">Reference proteome</keyword>
<dbReference type="SUPFAM" id="SSF54593">
    <property type="entry name" value="Glyoxalase/Bleomycin resistance protein/Dihydroxybiphenyl dioxygenase"/>
    <property type="match status" value="1"/>
</dbReference>
<evidence type="ECO:0000259" key="1">
    <source>
        <dbReference type="PROSITE" id="PS51819"/>
    </source>
</evidence>
<dbReference type="PROSITE" id="PS51819">
    <property type="entry name" value="VOC"/>
    <property type="match status" value="1"/>
</dbReference>
<dbReference type="InterPro" id="IPR037523">
    <property type="entry name" value="VOC_core"/>
</dbReference>
<gene>
    <name evidence="2" type="ORF">HGG74_03825</name>
</gene>
<dbReference type="Gene3D" id="3.10.180.10">
    <property type="entry name" value="2,3-Dihydroxybiphenyl 1,2-Dioxygenase, domain 1"/>
    <property type="match status" value="1"/>
</dbReference>
<dbReference type="RefSeq" id="WP_168485008.1">
    <property type="nucleotide sequence ID" value="NZ_JAAZSQ010000002.1"/>
</dbReference>
<organism evidence="2 3">
    <name type="scientific">Arthrobacter mobilis</name>
    <dbReference type="NCBI Taxonomy" id="2724944"/>
    <lineage>
        <taxon>Bacteria</taxon>
        <taxon>Bacillati</taxon>
        <taxon>Actinomycetota</taxon>
        <taxon>Actinomycetes</taxon>
        <taxon>Micrococcales</taxon>
        <taxon>Micrococcaceae</taxon>
        <taxon>Arthrobacter</taxon>
    </lineage>
</organism>
<comment type="caution">
    <text evidence="2">The sequence shown here is derived from an EMBL/GenBank/DDBJ whole genome shotgun (WGS) entry which is preliminary data.</text>
</comment>
<dbReference type="Proteomes" id="UP000544090">
    <property type="component" value="Unassembled WGS sequence"/>
</dbReference>